<dbReference type="EMBL" id="MJMI01000073">
    <property type="protein sequence ID" value="OLQ94613.1"/>
    <property type="molecule type" value="Genomic_DNA"/>
</dbReference>
<evidence type="ECO:0000313" key="2">
    <source>
        <dbReference type="Proteomes" id="UP000186206"/>
    </source>
</evidence>
<gene>
    <name evidence="1" type="ORF">BIY21_08420</name>
</gene>
<accession>A0ABX3FKM1</accession>
<comment type="caution">
    <text evidence="1">The sequence shown here is derived from an EMBL/GenBank/DDBJ whole genome shotgun (WGS) entry which is preliminary data.</text>
</comment>
<evidence type="ECO:0000313" key="1">
    <source>
        <dbReference type="EMBL" id="OLQ94613.1"/>
    </source>
</evidence>
<name>A0ABX3FKM1_9VIBR</name>
<sequence length="161" mass="18420">MNNMIKWGALAALVLVAYSAAWLKTYNLSQQYFEFATEQQQQGNVIIALKGMNKLELRRGDEYLGGYQQVIETWEGAVLGPKPNYYYQALVKPNEIINQLSAKQLEEFIQIYVELDSRYVPEVADQLQQVASDSGNVQLASEMREFLAEAFPYYKAQSNME</sequence>
<dbReference type="Proteomes" id="UP000186206">
    <property type="component" value="Unassembled WGS sequence"/>
</dbReference>
<organism evidence="1 2">
    <name type="scientific">Vibrio ponticus</name>
    <dbReference type="NCBI Taxonomy" id="265668"/>
    <lineage>
        <taxon>Bacteria</taxon>
        <taxon>Pseudomonadati</taxon>
        <taxon>Pseudomonadota</taxon>
        <taxon>Gammaproteobacteria</taxon>
        <taxon>Vibrionales</taxon>
        <taxon>Vibrionaceae</taxon>
        <taxon>Vibrio</taxon>
    </lineage>
</organism>
<protein>
    <submittedName>
        <fullName evidence="1">Uncharacterized protein</fullName>
    </submittedName>
</protein>
<dbReference type="RefSeq" id="WP_075648341.1">
    <property type="nucleotide sequence ID" value="NZ_AP019658.1"/>
</dbReference>
<reference evidence="1 2" key="1">
    <citation type="submission" date="2016-09" db="EMBL/GenBank/DDBJ databases">
        <title>Genomic Taxonomy of the Vibrionaceae.</title>
        <authorList>
            <person name="Gonzalez-Castillo A."/>
            <person name="Gomez-Gil B."/>
            <person name="Enciso-Ibarra K."/>
        </authorList>
    </citation>
    <scope>NUCLEOTIDE SEQUENCE [LARGE SCALE GENOMIC DNA]</scope>
    <source>
        <strain evidence="1 2">CAIM 1731</strain>
    </source>
</reference>
<proteinExistence type="predicted"/>
<keyword evidence="2" id="KW-1185">Reference proteome</keyword>